<dbReference type="InterPro" id="IPR051156">
    <property type="entry name" value="Mito/Outer_Membr_Metalloprot"/>
</dbReference>
<keyword evidence="3 6" id="KW-0378">Hydrolase</keyword>
<dbReference type="Proteomes" id="UP000241514">
    <property type="component" value="Unassembled WGS sequence"/>
</dbReference>
<dbReference type="GO" id="GO:0046872">
    <property type="term" value="F:metal ion binding"/>
    <property type="evidence" value="ECO:0007669"/>
    <property type="project" value="UniProtKB-KW"/>
</dbReference>
<proteinExistence type="inferred from homology"/>
<comment type="cofactor">
    <cofactor evidence="6">
        <name>Zn(2+)</name>
        <dbReference type="ChEBI" id="CHEBI:29105"/>
    </cofactor>
    <text evidence="6">Binds 1 zinc ion per subunit.</text>
</comment>
<evidence type="ECO:0000256" key="4">
    <source>
        <dbReference type="ARBA" id="ARBA00022833"/>
    </source>
</evidence>
<evidence type="ECO:0000256" key="3">
    <source>
        <dbReference type="ARBA" id="ARBA00022801"/>
    </source>
</evidence>
<organism evidence="7 8">
    <name type="scientific">Pseudidiomarina aestuarii</name>
    <dbReference type="NCBI Taxonomy" id="624146"/>
    <lineage>
        <taxon>Bacteria</taxon>
        <taxon>Pseudomonadati</taxon>
        <taxon>Pseudomonadota</taxon>
        <taxon>Gammaproteobacteria</taxon>
        <taxon>Alteromonadales</taxon>
        <taxon>Idiomarinaceae</taxon>
        <taxon>Pseudidiomarina</taxon>
    </lineage>
</organism>
<dbReference type="PROSITE" id="PS51257">
    <property type="entry name" value="PROKAR_LIPOPROTEIN"/>
    <property type="match status" value="1"/>
</dbReference>
<comment type="similarity">
    <text evidence="6">Belongs to the peptidase M48 family.</text>
</comment>
<evidence type="ECO:0000256" key="6">
    <source>
        <dbReference type="RuleBase" id="RU003983"/>
    </source>
</evidence>
<keyword evidence="2" id="KW-0479">Metal-binding</keyword>
<dbReference type="GO" id="GO:0004222">
    <property type="term" value="F:metalloendopeptidase activity"/>
    <property type="evidence" value="ECO:0007669"/>
    <property type="project" value="InterPro"/>
</dbReference>
<dbReference type="Pfam" id="PF01435">
    <property type="entry name" value="Peptidase_M48"/>
    <property type="match status" value="1"/>
</dbReference>
<accession>A0A2T4CUK4</accession>
<evidence type="ECO:0000256" key="5">
    <source>
        <dbReference type="ARBA" id="ARBA00023049"/>
    </source>
</evidence>
<dbReference type="InterPro" id="IPR001915">
    <property type="entry name" value="Peptidase_M48"/>
</dbReference>
<dbReference type="GO" id="GO:0016020">
    <property type="term" value="C:membrane"/>
    <property type="evidence" value="ECO:0007669"/>
    <property type="project" value="TreeGrafter"/>
</dbReference>
<evidence type="ECO:0000256" key="2">
    <source>
        <dbReference type="ARBA" id="ARBA00022723"/>
    </source>
</evidence>
<dbReference type="PANTHER" id="PTHR22726">
    <property type="entry name" value="METALLOENDOPEPTIDASE OMA1"/>
    <property type="match status" value="1"/>
</dbReference>
<comment type="caution">
    <text evidence="7">The sequence shown here is derived from an EMBL/GenBank/DDBJ whole genome shotgun (WGS) entry which is preliminary data.</text>
</comment>
<protein>
    <submittedName>
        <fullName evidence="7">Peptidase</fullName>
    </submittedName>
</protein>
<dbReference type="PANTHER" id="PTHR22726:SF24">
    <property type="entry name" value="M48 FAMILY METALLOPEPTIDASE"/>
    <property type="match status" value="1"/>
</dbReference>
<dbReference type="GO" id="GO:0051603">
    <property type="term" value="P:proteolysis involved in protein catabolic process"/>
    <property type="evidence" value="ECO:0007669"/>
    <property type="project" value="TreeGrafter"/>
</dbReference>
<keyword evidence="4 6" id="KW-0862">Zinc</keyword>
<keyword evidence="1 6" id="KW-0645">Protease</keyword>
<keyword evidence="5 6" id="KW-0482">Metalloprotease</keyword>
<evidence type="ECO:0000313" key="7">
    <source>
        <dbReference type="EMBL" id="PTB88953.1"/>
    </source>
</evidence>
<name>A0A2T4CUK4_9GAMM</name>
<dbReference type="EMBL" id="PYVG01000027">
    <property type="protein sequence ID" value="PTB88953.1"/>
    <property type="molecule type" value="Genomic_DNA"/>
</dbReference>
<gene>
    <name evidence="7" type="ORF">C9928_05090</name>
</gene>
<sequence length="269" mass="28779">MWKSIGLAAASALLVFGCTQSPTGRSQFKLFSSDEMATLGNQSYAQIKDKEKVSTDQALIGYVQCITDDLVAVLPQPWRDLNWEVTVFDNEAVNAFALPGENIGVYTGLIDVAETSAQLAAVIGHEIGHVIAEHGNERMTSEVAAGLGLSLGAAWVGKELEGDTAAIVMASLGVGTQLLYILPYSRTHESESDQLGMDYMAAAGYDPAGAAQLWRNMAANAGANPPEFLSTHPSPQTRIDALEAYRSEVQATYQRAISERGRPNCVKPT</sequence>
<dbReference type="Gene3D" id="3.30.2010.10">
    <property type="entry name" value="Metalloproteases ('zincins'), catalytic domain"/>
    <property type="match status" value="1"/>
</dbReference>
<dbReference type="CDD" id="cd07331">
    <property type="entry name" value="M48C_Oma1_like"/>
    <property type="match status" value="1"/>
</dbReference>
<reference evidence="7 8" key="1">
    <citation type="submission" date="2018-03" db="EMBL/GenBank/DDBJ databases">
        <title>Cross-interface Injection: A General Nanoliter Liquid Handling Method Applied to Single Cells Genome Amplification Automated Nanoliter Liquid Handling Applied to Single Cell Multiple Displacement Amplification.</title>
        <authorList>
            <person name="Yun J."/>
            <person name="Xu P."/>
            <person name="Xu J."/>
            <person name="Dai X."/>
            <person name="Wang Y."/>
            <person name="Zheng X."/>
            <person name="Cao C."/>
            <person name="Yi Q."/>
            <person name="Zhu Y."/>
            <person name="Wang L."/>
            <person name="Dong Z."/>
            <person name="Huang Y."/>
            <person name="Huang L."/>
            <person name="Du W."/>
        </authorList>
    </citation>
    <scope>NUCLEOTIDE SEQUENCE [LARGE SCALE GENOMIC DNA]</scope>
    <source>
        <strain evidence="7 8">A9-4</strain>
    </source>
</reference>
<evidence type="ECO:0000313" key="8">
    <source>
        <dbReference type="Proteomes" id="UP000241514"/>
    </source>
</evidence>
<dbReference type="AlphaFoldDB" id="A0A2T4CUK4"/>
<evidence type="ECO:0000256" key="1">
    <source>
        <dbReference type="ARBA" id="ARBA00022670"/>
    </source>
</evidence>